<feature type="compositionally biased region" description="Acidic residues" evidence="3">
    <location>
        <begin position="299"/>
        <end position="321"/>
    </location>
</feature>
<keyword evidence="1 2" id="KW-0539">Nucleus</keyword>
<dbReference type="InterPro" id="IPR036987">
    <property type="entry name" value="SRA-YDG_sf"/>
</dbReference>
<evidence type="ECO:0000313" key="6">
    <source>
        <dbReference type="Proteomes" id="UP001233271"/>
    </source>
</evidence>
<dbReference type="InterPro" id="IPR003105">
    <property type="entry name" value="SRA_YDG"/>
</dbReference>
<sequence length="462" mass="50089">MLTYEEQRRQNIADNEALLKSLGLHMPVVPKATPKPKLKAKPKRQVVEAAEFEDKGSSSESDEEYTSSRPRRGARERRTTRSSVTSTTTVQKPFGRVQNGPRRRAASPESDDGQPLRKAQRLGVRTQEPKQFGNIPGIEVGMWWASRMDCSTDAVHAPTVAGISGNAELGAWSVALSGGYPDDVDLGDAFTYTGSGGRDLKGTRDKPKNLRTAPQTFDQSFENSYNAALKTSAETKNPVRVIRGFKLNSPYAPAEGYRYDGLYVVERAWMAPGLTKKLKVCKYAFKRLPGQRPLPRNDEETESDVGESEENGLDEEAADDVAGDHEAAQEGRNEAEVVTLASKSVSNETTVPAPESSSEFNETPHTRRSARASAASEAPVAINGTTNGTRRSGRVSAASTSEAEGTSRRSSCVSSSITQAKSSAANGKRSGCYVAAEPRKRTNTRSSLPADTTLRRSRRSLA</sequence>
<dbReference type="RefSeq" id="XP_060452666.1">
    <property type="nucleotide sequence ID" value="XM_060596767.1"/>
</dbReference>
<feature type="compositionally biased region" description="Basic and acidic residues" evidence="3">
    <location>
        <begin position="322"/>
        <end position="335"/>
    </location>
</feature>
<dbReference type="PROSITE" id="PS51015">
    <property type="entry name" value="YDG"/>
    <property type="match status" value="1"/>
</dbReference>
<dbReference type="PANTHER" id="PTHR14140:SF27">
    <property type="entry name" value="OS04G0289800 PROTEIN"/>
    <property type="match status" value="1"/>
</dbReference>
<name>A0AA48I3X1_9TREE</name>
<dbReference type="SMART" id="SM00466">
    <property type="entry name" value="SRA"/>
    <property type="match status" value="1"/>
</dbReference>
<comment type="subcellular location">
    <subcellularLocation>
        <location evidence="2">Nucleus</location>
    </subcellularLocation>
</comment>
<dbReference type="Proteomes" id="UP001233271">
    <property type="component" value="Chromosome 1"/>
</dbReference>
<evidence type="ECO:0000259" key="4">
    <source>
        <dbReference type="PROSITE" id="PS51015"/>
    </source>
</evidence>
<evidence type="ECO:0000256" key="2">
    <source>
        <dbReference type="PROSITE-ProRule" id="PRU00358"/>
    </source>
</evidence>
<keyword evidence="6" id="KW-1185">Reference proteome</keyword>
<dbReference type="GO" id="GO:0061630">
    <property type="term" value="F:ubiquitin protein ligase activity"/>
    <property type="evidence" value="ECO:0007669"/>
    <property type="project" value="TreeGrafter"/>
</dbReference>
<dbReference type="EMBL" id="AP028212">
    <property type="protein sequence ID" value="BEI87400.1"/>
    <property type="molecule type" value="Genomic_DNA"/>
</dbReference>
<feature type="compositionally biased region" description="Basic residues" evidence="3">
    <location>
        <begin position="34"/>
        <end position="44"/>
    </location>
</feature>
<proteinExistence type="predicted"/>
<feature type="region of interest" description="Disordered" evidence="3">
    <location>
        <begin position="28"/>
        <end position="128"/>
    </location>
</feature>
<dbReference type="KEGG" id="ccac:CcaHIS019_0101180"/>
<dbReference type="SUPFAM" id="SSF88697">
    <property type="entry name" value="PUA domain-like"/>
    <property type="match status" value="1"/>
</dbReference>
<dbReference type="InterPro" id="IPR045134">
    <property type="entry name" value="UHRF1/2-like"/>
</dbReference>
<feature type="domain" description="YDG" evidence="4">
    <location>
        <begin position="133"/>
        <end position="287"/>
    </location>
</feature>
<dbReference type="GeneID" id="85491271"/>
<dbReference type="GO" id="GO:0016567">
    <property type="term" value="P:protein ubiquitination"/>
    <property type="evidence" value="ECO:0007669"/>
    <property type="project" value="TreeGrafter"/>
</dbReference>
<dbReference type="GO" id="GO:0044027">
    <property type="term" value="P:negative regulation of gene expression via chromosomal CpG island methylation"/>
    <property type="evidence" value="ECO:0007669"/>
    <property type="project" value="TreeGrafter"/>
</dbReference>
<reference evidence="5" key="1">
    <citation type="journal article" date="2023" name="BMC Genomics">
        <title>Chromosome-level genome assemblies of Cutaneotrichosporon spp. (Trichosporonales, Basidiomycota) reveal imbalanced evolution between nucleotide sequences and chromosome synteny.</title>
        <authorList>
            <person name="Kobayashi Y."/>
            <person name="Kayamori A."/>
            <person name="Aoki K."/>
            <person name="Shiwa Y."/>
            <person name="Matsutani M."/>
            <person name="Fujita N."/>
            <person name="Sugita T."/>
            <person name="Iwasaki W."/>
            <person name="Tanaka N."/>
            <person name="Takashima M."/>
        </authorList>
    </citation>
    <scope>NUCLEOTIDE SEQUENCE</scope>
    <source>
        <strain evidence="5">HIS019</strain>
    </source>
</reference>
<feature type="compositionally biased region" description="Low complexity" evidence="3">
    <location>
        <begin position="396"/>
        <end position="416"/>
    </location>
</feature>
<dbReference type="Gene3D" id="2.30.280.10">
    <property type="entry name" value="SRA-YDG"/>
    <property type="match status" value="1"/>
</dbReference>
<organism evidence="5 6">
    <name type="scientific">Cutaneotrichosporon cavernicola</name>
    <dbReference type="NCBI Taxonomy" id="279322"/>
    <lineage>
        <taxon>Eukaryota</taxon>
        <taxon>Fungi</taxon>
        <taxon>Dikarya</taxon>
        <taxon>Basidiomycota</taxon>
        <taxon>Agaricomycotina</taxon>
        <taxon>Tremellomycetes</taxon>
        <taxon>Trichosporonales</taxon>
        <taxon>Trichosporonaceae</taxon>
        <taxon>Cutaneotrichosporon</taxon>
    </lineage>
</organism>
<dbReference type="GO" id="GO:0005634">
    <property type="term" value="C:nucleus"/>
    <property type="evidence" value="ECO:0007669"/>
    <property type="project" value="UniProtKB-SubCell"/>
</dbReference>
<dbReference type="InterPro" id="IPR015947">
    <property type="entry name" value="PUA-like_sf"/>
</dbReference>
<accession>A0AA48I3X1</accession>
<feature type="compositionally biased region" description="Basic residues" evidence="3">
    <location>
        <begin position="69"/>
        <end position="80"/>
    </location>
</feature>
<evidence type="ECO:0000256" key="1">
    <source>
        <dbReference type="ARBA" id="ARBA00023242"/>
    </source>
</evidence>
<evidence type="ECO:0000256" key="3">
    <source>
        <dbReference type="SAM" id="MobiDB-lite"/>
    </source>
</evidence>
<dbReference type="AlphaFoldDB" id="A0AA48I3X1"/>
<protein>
    <recommendedName>
        <fullName evidence="4">YDG domain-containing protein</fullName>
    </recommendedName>
</protein>
<feature type="compositionally biased region" description="Polar residues" evidence="3">
    <location>
        <begin position="341"/>
        <end position="363"/>
    </location>
</feature>
<gene>
    <name evidence="5" type="ORF">CcaverHIS019_0101180</name>
</gene>
<dbReference type="PANTHER" id="PTHR14140">
    <property type="entry name" value="E3 UBIQUITIN-PROTEIN LIGASE UHRF-RELATED"/>
    <property type="match status" value="1"/>
</dbReference>
<feature type="compositionally biased region" description="Low complexity" evidence="3">
    <location>
        <begin position="81"/>
        <end position="90"/>
    </location>
</feature>
<dbReference type="FunFam" id="2.30.280.10:FF:000005">
    <property type="entry name" value="E3 ubiquitin-protein ligase UHRF1"/>
    <property type="match status" value="1"/>
</dbReference>
<evidence type="ECO:0000313" key="5">
    <source>
        <dbReference type="EMBL" id="BEI87400.1"/>
    </source>
</evidence>
<dbReference type="Pfam" id="PF02182">
    <property type="entry name" value="SAD_SRA"/>
    <property type="match status" value="1"/>
</dbReference>
<feature type="region of interest" description="Disordered" evidence="3">
    <location>
        <begin position="289"/>
        <end position="462"/>
    </location>
</feature>